<dbReference type="EMBL" id="JBDODL010000701">
    <property type="protein sequence ID" value="MES1920492.1"/>
    <property type="molecule type" value="Genomic_DNA"/>
</dbReference>
<evidence type="ECO:0000256" key="3">
    <source>
        <dbReference type="ARBA" id="ARBA00022677"/>
    </source>
</evidence>
<proteinExistence type="inferred from homology"/>
<dbReference type="InterPro" id="IPR019363">
    <property type="entry name" value="LDAH"/>
</dbReference>
<dbReference type="Pfam" id="PF10230">
    <property type="entry name" value="LIDHydrolase"/>
    <property type="match status" value="1"/>
</dbReference>
<evidence type="ECO:0000256" key="4">
    <source>
        <dbReference type="ARBA" id="ARBA00022801"/>
    </source>
</evidence>
<evidence type="ECO:0000313" key="5">
    <source>
        <dbReference type="EMBL" id="MES1920492.1"/>
    </source>
</evidence>
<comment type="subcellular location">
    <subcellularLocation>
        <location evidence="1">Lipid droplet</location>
    </subcellularLocation>
</comment>
<name>A0ABV2ALE4_9EUKA</name>
<reference evidence="5 6" key="1">
    <citation type="journal article" date="2024" name="BMC Biol.">
        <title>Comparative genomics of Ascetosporea gives new insight into the evolutionary basis for animal parasitism in Rhizaria.</title>
        <authorList>
            <person name="Hiltunen Thoren M."/>
            <person name="Onut-Brannstrom I."/>
            <person name="Alfjorden A."/>
            <person name="Peckova H."/>
            <person name="Swords F."/>
            <person name="Hooper C."/>
            <person name="Holzer A.S."/>
            <person name="Bass D."/>
            <person name="Burki F."/>
        </authorList>
    </citation>
    <scope>NUCLEOTIDE SEQUENCE [LARGE SCALE GENOMIC DNA]</scope>
    <source>
        <strain evidence="5">20-A016</strain>
    </source>
</reference>
<gene>
    <name evidence="5" type="ORF">MHBO_002156</name>
</gene>
<accession>A0ABV2ALE4</accession>
<dbReference type="Gene3D" id="3.40.50.1820">
    <property type="entry name" value="alpha/beta hydrolase"/>
    <property type="match status" value="1"/>
</dbReference>
<dbReference type="PANTHER" id="PTHR13390:SF0">
    <property type="entry name" value="LIPID DROPLET-ASSOCIATED HYDROLASE"/>
    <property type="match status" value="1"/>
</dbReference>
<sequence>MAKILKNINSQYLKFEQNELGTSELMELPSINIDNEEYIIIMSPGNPGIIQIYQKFLESIYNLFNQKYKIFGLGYLGHSKIDLNRQKIYTVEDQIKNLELFIEKLIRKYTRKVKIVLIGHSMGAYINLKVIGNRPDFPIVYSMNLCAVLCKFSLAMLMKILSFPYLRRISSFLISKTPEFLKSNLASFLLNVKSYDEIMTSIEYSNNFYFLENALCTSDNIQNILRNDIPSEISETIKKNNEKILFVHTLNDYYVTDDVFEYVKYALHFANFVIIPEEENVNHAFIKNENYKKVTKICFEHLNRKVLNF</sequence>
<organism evidence="5 6">
    <name type="scientific">Bonamia ostreae</name>
    <dbReference type="NCBI Taxonomy" id="126728"/>
    <lineage>
        <taxon>Eukaryota</taxon>
        <taxon>Sar</taxon>
        <taxon>Rhizaria</taxon>
        <taxon>Endomyxa</taxon>
        <taxon>Ascetosporea</taxon>
        <taxon>Haplosporida</taxon>
        <taxon>Bonamia</taxon>
    </lineage>
</organism>
<dbReference type="PANTHER" id="PTHR13390">
    <property type="entry name" value="LIPASE"/>
    <property type="match status" value="1"/>
</dbReference>
<dbReference type="Proteomes" id="UP001439008">
    <property type="component" value="Unassembled WGS sequence"/>
</dbReference>
<comment type="similarity">
    <text evidence="2">Belongs to the AB hydrolase superfamily. LDAH family.</text>
</comment>
<evidence type="ECO:0000256" key="1">
    <source>
        <dbReference type="ARBA" id="ARBA00004502"/>
    </source>
</evidence>
<dbReference type="SUPFAM" id="SSF53474">
    <property type="entry name" value="alpha/beta-Hydrolases"/>
    <property type="match status" value="1"/>
</dbReference>
<evidence type="ECO:0000256" key="2">
    <source>
        <dbReference type="ARBA" id="ARBA00008300"/>
    </source>
</evidence>
<keyword evidence="3" id="KW-0551">Lipid droplet</keyword>
<evidence type="ECO:0000313" key="6">
    <source>
        <dbReference type="Proteomes" id="UP001439008"/>
    </source>
</evidence>
<dbReference type="InterPro" id="IPR029058">
    <property type="entry name" value="AB_hydrolase_fold"/>
</dbReference>
<evidence type="ECO:0008006" key="7">
    <source>
        <dbReference type="Google" id="ProtNLM"/>
    </source>
</evidence>
<keyword evidence="4" id="KW-0378">Hydrolase</keyword>
<keyword evidence="6" id="KW-1185">Reference proteome</keyword>
<protein>
    <recommendedName>
        <fullName evidence="7">Serine aminopeptidase S33 domain-containing protein</fullName>
    </recommendedName>
</protein>
<comment type="caution">
    <text evidence="5">The sequence shown here is derived from an EMBL/GenBank/DDBJ whole genome shotgun (WGS) entry which is preliminary data.</text>
</comment>